<reference evidence="1 2" key="1">
    <citation type="journal article" date="2019" name="PLoS ONE">
        <title>Comparative genome analysis indicates high evolutionary potential of pathogenicity genes in Colletotrichum tanaceti.</title>
        <authorList>
            <person name="Lelwala R.V."/>
            <person name="Korhonen P.K."/>
            <person name="Young N.D."/>
            <person name="Scott J.B."/>
            <person name="Ades P.A."/>
            <person name="Gasser R.B."/>
            <person name="Taylor P.W.J."/>
        </authorList>
    </citation>
    <scope>NUCLEOTIDE SEQUENCE [LARGE SCALE GENOMIC DNA]</scope>
    <source>
        <strain evidence="1">BRIP57314</strain>
    </source>
</reference>
<protein>
    <submittedName>
        <fullName evidence="1">Uncharacterized protein</fullName>
    </submittedName>
</protein>
<organism evidence="1 2">
    <name type="scientific">Colletotrichum tanaceti</name>
    <dbReference type="NCBI Taxonomy" id="1306861"/>
    <lineage>
        <taxon>Eukaryota</taxon>
        <taxon>Fungi</taxon>
        <taxon>Dikarya</taxon>
        <taxon>Ascomycota</taxon>
        <taxon>Pezizomycotina</taxon>
        <taxon>Sordariomycetes</taxon>
        <taxon>Hypocreomycetidae</taxon>
        <taxon>Glomerellales</taxon>
        <taxon>Glomerellaceae</taxon>
        <taxon>Colletotrichum</taxon>
        <taxon>Colletotrichum destructivum species complex</taxon>
    </lineage>
</organism>
<evidence type="ECO:0000313" key="2">
    <source>
        <dbReference type="Proteomes" id="UP000310108"/>
    </source>
</evidence>
<proteinExistence type="predicted"/>
<dbReference type="Proteomes" id="UP000310108">
    <property type="component" value="Unassembled WGS sequence"/>
</dbReference>
<keyword evidence="2" id="KW-1185">Reference proteome</keyword>
<accession>A0A4U6XK94</accession>
<dbReference type="AlphaFoldDB" id="A0A4U6XK94"/>
<gene>
    <name evidence="1" type="ORF">CTA1_10931</name>
</gene>
<sequence length="103" mass="11589">MGQVETDLRLMNSGAWAAAGEAVSGWAEDAEEVARGRFIYTENLLNAIRLPVPYQCRTWSHSWVSVADAVYMEKKGWRIFHADERETDGSSIGNGPEWSRSRV</sequence>
<dbReference type="EMBL" id="PJEX01000078">
    <property type="protein sequence ID" value="TKW56052.1"/>
    <property type="molecule type" value="Genomic_DNA"/>
</dbReference>
<evidence type="ECO:0000313" key="1">
    <source>
        <dbReference type="EMBL" id="TKW56052.1"/>
    </source>
</evidence>
<name>A0A4U6XK94_9PEZI</name>
<comment type="caution">
    <text evidence="1">The sequence shown here is derived from an EMBL/GenBank/DDBJ whole genome shotgun (WGS) entry which is preliminary data.</text>
</comment>
<dbReference type="STRING" id="1306861.A0A4U6XK94"/>